<protein>
    <submittedName>
        <fullName evidence="4">Peptidoglycan-binding domain-containing protein</fullName>
    </submittedName>
</protein>
<reference evidence="4" key="1">
    <citation type="submission" date="2024-02" db="EMBL/GenBank/DDBJ databases">
        <title>Tomenella chthoni gen. nov. sp. nov., a member of the family Jonesiaceae isolated from bat guano.</title>
        <authorList>
            <person name="Miller S.L."/>
            <person name="King J."/>
            <person name="Sankaranarayanan K."/>
            <person name="Lawson P.A."/>
        </authorList>
    </citation>
    <scope>NUCLEOTIDE SEQUENCE</scope>
    <source>
        <strain evidence="4">BS-20</strain>
    </source>
</reference>
<sequence>MATKGRGDAGLRILGALALVGLGIGGGFLLHSPGESITYDLPPSHLTAEVTSQELPTDLTGAGVFQTSGQVSISATAPADRSLVITKTSHDRGQQVPWCNVLIEVSGRPIFLLQGDIPAYRDLTEGDSGSDVRQLQEALSDCGYQVAADGKFGTNTAKVLKKLYADAGYTPITDLADALGPVASQGNVLEDSGVENASFAIAVPKPEAAQISNPAEKALRFEVASLSSREGQDEKSAAGKPQQGASESDEVVSPPKPPTVFAPRGEIRFIKSVPKILTQLSEGSEPQSEPIVQLSLVGDIFIASLPAEHIAKVQQGQEIQINYLEWSSNAVLPEIPETPTYSGGGTPTLEIPILLTEPIPDGAFEQSGQFTIKTGVDQVFDLVVPVSAVSQDTSGQQYVSKVPARLAEGNSLAETGGQGGGIKGEQETDLERVNISILESVGGYVGIEVQDSMLAVGDLVVIGQQ</sequence>
<dbReference type="InterPro" id="IPR002477">
    <property type="entry name" value="Peptidoglycan-bd-like"/>
</dbReference>
<gene>
    <name evidence="4" type="ORF">V5R04_09905</name>
</gene>
<keyword evidence="2" id="KW-0812">Transmembrane</keyword>
<name>A0AAU7DS77_9MICO</name>
<dbReference type="InterPro" id="IPR036365">
    <property type="entry name" value="PGBD-like_sf"/>
</dbReference>
<keyword evidence="2" id="KW-1133">Transmembrane helix</keyword>
<dbReference type="EMBL" id="CP146203">
    <property type="protein sequence ID" value="XBH20549.1"/>
    <property type="molecule type" value="Genomic_DNA"/>
</dbReference>
<dbReference type="SUPFAM" id="SSF47090">
    <property type="entry name" value="PGBD-like"/>
    <property type="match status" value="1"/>
</dbReference>
<dbReference type="InterPro" id="IPR036366">
    <property type="entry name" value="PGBDSf"/>
</dbReference>
<feature type="transmembrane region" description="Helical" evidence="2">
    <location>
        <begin position="12"/>
        <end position="30"/>
    </location>
</feature>
<evidence type="ECO:0000256" key="1">
    <source>
        <dbReference type="SAM" id="MobiDB-lite"/>
    </source>
</evidence>
<accession>A0AAU7DS77</accession>
<dbReference type="AlphaFoldDB" id="A0AAU7DS77"/>
<proteinExistence type="predicted"/>
<keyword evidence="2" id="KW-0472">Membrane</keyword>
<feature type="domain" description="Peptidoglycan binding-like" evidence="3">
    <location>
        <begin position="128"/>
        <end position="162"/>
    </location>
</feature>
<feature type="region of interest" description="Disordered" evidence="1">
    <location>
        <begin position="225"/>
        <end position="260"/>
    </location>
</feature>
<evidence type="ECO:0000256" key="2">
    <source>
        <dbReference type="SAM" id="Phobius"/>
    </source>
</evidence>
<dbReference type="Pfam" id="PF01471">
    <property type="entry name" value="PG_binding_1"/>
    <property type="match status" value="1"/>
</dbReference>
<organism evidence="4">
    <name type="scientific">Jonesiaceae bacterium BS-20</name>
    <dbReference type="NCBI Taxonomy" id="3120821"/>
    <lineage>
        <taxon>Bacteria</taxon>
        <taxon>Bacillati</taxon>
        <taxon>Actinomycetota</taxon>
        <taxon>Actinomycetes</taxon>
        <taxon>Micrococcales</taxon>
        <taxon>Jonesiaceae</taxon>
    </lineage>
</organism>
<dbReference type="Gene3D" id="1.10.101.10">
    <property type="entry name" value="PGBD-like superfamily/PGBD"/>
    <property type="match status" value="1"/>
</dbReference>
<evidence type="ECO:0000259" key="3">
    <source>
        <dbReference type="Pfam" id="PF01471"/>
    </source>
</evidence>
<evidence type="ECO:0000313" key="4">
    <source>
        <dbReference type="EMBL" id="XBH20549.1"/>
    </source>
</evidence>